<keyword evidence="3" id="KW-0479">Metal-binding</keyword>
<dbReference type="PROSITE" id="PS00083">
    <property type="entry name" value="INTRADIOL_DIOXYGENAS"/>
    <property type="match status" value="1"/>
</dbReference>
<evidence type="ECO:0000256" key="2">
    <source>
        <dbReference type="ARBA" id="ARBA00007825"/>
    </source>
</evidence>
<dbReference type="PANTHER" id="PTHR33711:SF7">
    <property type="entry name" value="INTRADIOL RING-CLEAVAGE DIOXYGENASES DOMAIN-CONTAINING PROTEIN-RELATED"/>
    <property type="match status" value="1"/>
</dbReference>
<evidence type="ECO:0000256" key="1">
    <source>
        <dbReference type="ARBA" id="ARBA00001965"/>
    </source>
</evidence>
<dbReference type="Pfam" id="PF04444">
    <property type="entry name" value="Dioxygenase_N"/>
    <property type="match status" value="1"/>
</dbReference>
<dbReference type="InterPro" id="IPR000627">
    <property type="entry name" value="Intradiol_dOase_C"/>
</dbReference>
<evidence type="ECO:0000313" key="9">
    <source>
        <dbReference type="Proteomes" id="UP001595528"/>
    </source>
</evidence>
<evidence type="ECO:0000256" key="6">
    <source>
        <dbReference type="ARBA" id="ARBA00023004"/>
    </source>
</evidence>
<keyword evidence="9" id="KW-1185">Reference proteome</keyword>
<keyword evidence="5" id="KW-0560">Oxidoreductase</keyword>
<dbReference type="EMBL" id="JBHRTR010000019">
    <property type="protein sequence ID" value="MFC3227040.1"/>
    <property type="molecule type" value="Genomic_DNA"/>
</dbReference>
<dbReference type="Gene3D" id="2.60.130.10">
    <property type="entry name" value="Aromatic compound dioxygenase"/>
    <property type="match status" value="1"/>
</dbReference>
<keyword evidence="6" id="KW-0408">Iron</keyword>
<dbReference type="GO" id="GO:0051213">
    <property type="term" value="F:dioxygenase activity"/>
    <property type="evidence" value="ECO:0007669"/>
    <property type="project" value="UniProtKB-KW"/>
</dbReference>
<comment type="cofactor">
    <cofactor evidence="1">
        <name>Fe(3+)</name>
        <dbReference type="ChEBI" id="CHEBI:29034"/>
    </cofactor>
</comment>
<dbReference type="InterPro" id="IPR007535">
    <property type="entry name" value="Catechol_dOase_N"/>
</dbReference>
<dbReference type="CDD" id="cd03461">
    <property type="entry name" value="1_2-HQD"/>
    <property type="match status" value="1"/>
</dbReference>
<accession>A0ABV7KXZ8</accession>
<evidence type="ECO:0000259" key="7">
    <source>
        <dbReference type="PROSITE" id="PS00083"/>
    </source>
</evidence>
<dbReference type="InterPro" id="IPR039390">
    <property type="entry name" value="1_2-HQD/HQD"/>
</dbReference>
<dbReference type="RefSeq" id="WP_379899201.1">
    <property type="nucleotide sequence ID" value="NZ_JBHRTR010000019.1"/>
</dbReference>
<reference evidence="9" key="1">
    <citation type="journal article" date="2019" name="Int. J. Syst. Evol. Microbiol.">
        <title>The Global Catalogue of Microorganisms (GCM) 10K type strain sequencing project: providing services to taxonomists for standard genome sequencing and annotation.</title>
        <authorList>
            <consortium name="The Broad Institute Genomics Platform"/>
            <consortium name="The Broad Institute Genome Sequencing Center for Infectious Disease"/>
            <person name="Wu L."/>
            <person name="Ma J."/>
        </authorList>
    </citation>
    <scope>NUCLEOTIDE SEQUENCE [LARGE SCALE GENOMIC DNA]</scope>
    <source>
        <strain evidence="9">KCTC 42964</strain>
    </source>
</reference>
<feature type="domain" description="Intradiol ring-cleavage dioxygenases" evidence="7">
    <location>
        <begin position="129"/>
        <end position="157"/>
    </location>
</feature>
<comment type="caution">
    <text evidence="8">The sequence shown here is derived from an EMBL/GenBank/DDBJ whole genome shotgun (WGS) entry which is preliminary data.</text>
</comment>
<organism evidence="8 9">
    <name type="scientific">Marinibaculum pumilum</name>
    <dbReference type="NCBI Taxonomy" id="1766165"/>
    <lineage>
        <taxon>Bacteria</taxon>
        <taxon>Pseudomonadati</taxon>
        <taxon>Pseudomonadota</taxon>
        <taxon>Alphaproteobacteria</taxon>
        <taxon>Rhodospirillales</taxon>
        <taxon>Rhodospirillaceae</taxon>
        <taxon>Marinibaculum</taxon>
    </lineage>
</organism>
<gene>
    <name evidence="8" type="ORF">ACFOGJ_07360</name>
</gene>
<evidence type="ECO:0000256" key="5">
    <source>
        <dbReference type="ARBA" id="ARBA00023002"/>
    </source>
</evidence>
<protein>
    <submittedName>
        <fullName evidence="8">Intradiol ring-cleavage dioxygenase</fullName>
    </submittedName>
</protein>
<sequence>MRDFNETNITQMAIDRMAGCGDPRLKAVMTSLIRHLHDFVRDVELTEAEWMTAIQFLTATGQMCDDKRQEFILLSDTLGVSMLVDAINNRKPETATQSTVLGPFYREGAKTFAAGESIAGDTPGEEVFISGRVTDGDGKPIEGAILDVWQTAPNGLYEVQDPDQPEFNLRGKFATDADGRYALRTVKPVSYSVPDDGPVGRMLKALGRHTIRPAHVHFIVSAPGYEPVTTHLFTDGDPYIDSDVVFGVKSPLIVRYEPVQDADEAAKLGIRTPGWKVAYDFGLKAA</sequence>
<evidence type="ECO:0000256" key="3">
    <source>
        <dbReference type="ARBA" id="ARBA00022723"/>
    </source>
</evidence>
<name>A0ABV7KXZ8_9PROT</name>
<dbReference type="Proteomes" id="UP001595528">
    <property type="component" value="Unassembled WGS sequence"/>
</dbReference>
<dbReference type="InterPro" id="IPR050770">
    <property type="entry name" value="Intradiol_RC_Dioxygenase"/>
</dbReference>
<proteinExistence type="inferred from homology"/>
<keyword evidence="4 8" id="KW-0223">Dioxygenase</keyword>
<dbReference type="Pfam" id="PF00775">
    <property type="entry name" value="Dioxygenase_C"/>
    <property type="match status" value="1"/>
</dbReference>
<dbReference type="PANTHER" id="PTHR33711">
    <property type="entry name" value="DIOXYGENASE, PUTATIVE (AFU_ORTHOLOGUE AFUA_2G02910)-RELATED"/>
    <property type="match status" value="1"/>
</dbReference>
<comment type="similarity">
    <text evidence="2">Belongs to the intradiol ring-cleavage dioxygenase family.</text>
</comment>
<dbReference type="SUPFAM" id="SSF49482">
    <property type="entry name" value="Aromatic compound dioxygenase"/>
    <property type="match status" value="1"/>
</dbReference>
<evidence type="ECO:0000313" key="8">
    <source>
        <dbReference type="EMBL" id="MFC3227040.1"/>
    </source>
</evidence>
<evidence type="ECO:0000256" key="4">
    <source>
        <dbReference type="ARBA" id="ARBA00022964"/>
    </source>
</evidence>
<dbReference type="InterPro" id="IPR015889">
    <property type="entry name" value="Intradiol_dOase_core"/>
</dbReference>